<dbReference type="PANTHER" id="PTHR31663:SF4">
    <property type="entry name" value="COILED-COIL DOMAIN-CONTAINING PROTEIN 3"/>
    <property type="match status" value="1"/>
</dbReference>
<evidence type="ECO:0000256" key="11">
    <source>
        <dbReference type="ARBA" id="ARBA00077853"/>
    </source>
</evidence>
<evidence type="ECO:0000256" key="12">
    <source>
        <dbReference type="ARBA" id="ARBA00079597"/>
    </source>
</evidence>
<dbReference type="InterPro" id="IPR040311">
    <property type="entry name" value="CCDC3"/>
</dbReference>
<evidence type="ECO:0000256" key="3">
    <source>
        <dbReference type="ARBA" id="ARBA00022801"/>
    </source>
</evidence>
<dbReference type="GO" id="GO:0047631">
    <property type="term" value="F:ADP-ribose diphosphatase activity"/>
    <property type="evidence" value="ECO:0007669"/>
    <property type="project" value="UniProtKB-EC"/>
</dbReference>
<dbReference type="CDD" id="cd18888">
    <property type="entry name" value="NUDIX_ADPRase_Nudt5"/>
    <property type="match status" value="1"/>
</dbReference>
<dbReference type="PANTHER" id="PTHR31663">
    <property type="entry name" value="COILED-COIL DOMAIN-CONTAINING PROTEIN 3"/>
    <property type="match status" value="1"/>
</dbReference>
<dbReference type="PROSITE" id="PS00893">
    <property type="entry name" value="NUDIX_BOX"/>
    <property type="match status" value="1"/>
</dbReference>
<dbReference type="KEGG" id="caua:113047952"/>
<dbReference type="PROSITE" id="PS51462">
    <property type="entry name" value="NUDIX"/>
    <property type="match status" value="1"/>
</dbReference>
<evidence type="ECO:0000256" key="14">
    <source>
        <dbReference type="SAM" id="Coils"/>
    </source>
</evidence>
<dbReference type="GO" id="GO:0017110">
    <property type="term" value="F:nucleoside diphosphate phosphatase activity"/>
    <property type="evidence" value="ECO:0007669"/>
    <property type="project" value="UniProtKB-ARBA"/>
</dbReference>
<dbReference type="InterPro" id="IPR020084">
    <property type="entry name" value="NUDIX_hydrolase_CS"/>
</dbReference>
<evidence type="ECO:0000313" key="18">
    <source>
        <dbReference type="RefSeq" id="XP_026065179.1"/>
    </source>
</evidence>
<comment type="subunit">
    <text evidence="7">Homodimer. Interacts with PARG.</text>
</comment>
<feature type="chain" id="PRO_5027568781" description="ADP-sugar pyrophosphatase" evidence="15">
    <location>
        <begin position="17"/>
        <end position="482"/>
    </location>
</feature>
<dbReference type="EC" id="2.7.7.96" evidence="9"/>
<evidence type="ECO:0000256" key="2">
    <source>
        <dbReference type="ARBA" id="ARBA00012453"/>
    </source>
</evidence>
<dbReference type="OrthoDB" id="10249920at2759"/>
<comment type="similarity">
    <text evidence="1">Belongs to the Nudix hydrolase family.</text>
</comment>
<dbReference type="SUPFAM" id="SSF55811">
    <property type="entry name" value="Nudix"/>
    <property type="match status" value="1"/>
</dbReference>
<evidence type="ECO:0000256" key="13">
    <source>
        <dbReference type="ARBA" id="ARBA00084011"/>
    </source>
</evidence>
<keyword evidence="3" id="KW-0378">Hydrolase</keyword>
<comment type="catalytic activity">
    <reaction evidence="4">
        <text>ADP-D-ribose + H2O = D-ribose 5-phosphate + AMP + 2 H(+)</text>
        <dbReference type="Rhea" id="RHEA:10412"/>
        <dbReference type="ChEBI" id="CHEBI:15377"/>
        <dbReference type="ChEBI" id="CHEBI:15378"/>
        <dbReference type="ChEBI" id="CHEBI:57967"/>
        <dbReference type="ChEBI" id="CHEBI:78346"/>
        <dbReference type="ChEBI" id="CHEBI:456215"/>
        <dbReference type="EC" id="3.6.1.13"/>
    </reaction>
</comment>
<comment type="catalytic activity">
    <reaction evidence="5">
        <text>D-ribose 5-phosphate + ATP + H(+) = ADP-D-ribose + diphosphate</text>
        <dbReference type="Rhea" id="RHEA:50248"/>
        <dbReference type="ChEBI" id="CHEBI:15378"/>
        <dbReference type="ChEBI" id="CHEBI:30616"/>
        <dbReference type="ChEBI" id="CHEBI:33019"/>
        <dbReference type="ChEBI" id="CHEBI:57967"/>
        <dbReference type="ChEBI" id="CHEBI:78346"/>
        <dbReference type="EC" id="2.7.7.96"/>
    </reaction>
</comment>
<dbReference type="GO" id="GO:0005576">
    <property type="term" value="C:extracellular region"/>
    <property type="evidence" value="ECO:0007669"/>
    <property type="project" value="TreeGrafter"/>
</dbReference>
<dbReference type="InterPro" id="IPR000086">
    <property type="entry name" value="NUDIX_hydrolase_dom"/>
</dbReference>
<dbReference type="AlphaFoldDB" id="A0A6P6JZB1"/>
<evidence type="ECO:0000256" key="6">
    <source>
        <dbReference type="ARBA" id="ARBA00051819"/>
    </source>
</evidence>
<feature type="coiled-coil region" evidence="14">
    <location>
        <begin position="191"/>
        <end position="253"/>
    </location>
</feature>
<evidence type="ECO:0000313" key="17">
    <source>
        <dbReference type="Proteomes" id="UP000515129"/>
    </source>
</evidence>
<evidence type="ECO:0000256" key="8">
    <source>
        <dbReference type="ARBA" id="ARBA00066482"/>
    </source>
</evidence>
<sequence>MHLALLLTLGFGFAFACQLPSEWRPLSESCRAELAEIIVYAKVLAIHEEPYASSLYNYLPYQKHERAEDALLYAAEVELLCDQAWGSMLEVPAGSRLNLTGLGYFSCQSHTVMENNSYIFFLRMDENYNILPHGVNFQDAIFPDTLENRRLFSSLFQFSNCSGGQTIHNFNSDWESQEDSRLLCSSVQKVLFEEEERVGQLEERVAELERRNDRLKERVGKLRHSLRKARKVSRRAEREYQELQERLKTAERHIYCICSIPDRVHNMSSPKKATTEPRVIKEELIVSGNWVKLEKTTYVDPSGSTRTWETAKRTTRVADSAADGVSIIALLKRTLHKDCVVMVKQFRPPMGCNTLEFPAGLIDDNESVETAALRELKEETGYKGEVVGITPVTCLDPGLSNCTTQMVIVHINGDDNENINPSQQLGDGEFVEVIHLPLDQFQQKIDELLQKEKIVVDSKVYIYAMGMSQAFFKPRELPLMKQ</sequence>
<keyword evidence="15" id="KW-0732">Signal</keyword>
<proteinExistence type="inferred from homology"/>
<reference evidence="18" key="1">
    <citation type="submission" date="2025-08" db="UniProtKB">
        <authorList>
            <consortium name="RefSeq"/>
        </authorList>
    </citation>
    <scope>IDENTIFICATION</scope>
    <source>
        <strain evidence="18">Wakin</strain>
        <tissue evidence="18">Muscle</tissue>
    </source>
</reference>
<dbReference type="FunFam" id="3.90.79.10:FF:000016">
    <property type="entry name" value="ADP-sugar pyrophosphatase isoform X1"/>
    <property type="match status" value="1"/>
</dbReference>
<dbReference type="Gene3D" id="3.90.79.10">
    <property type="entry name" value="Nucleoside Triphosphate Pyrophosphohydrolase"/>
    <property type="match status" value="1"/>
</dbReference>
<evidence type="ECO:0000256" key="5">
    <source>
        <dbReference type="ARBA" id="ARBA00051147"/>
    </source>
</evidence>
<dbReference type="SUPFAM" id="SSF57997">
    <property type="entry name" value="Tropomyosin"/>
    <property type="match status" value="1"/>
</dbReference>
<keyword evidence="17" id="KW-1185">Reference proteome</keyword>
<dbReference type="Proteomes" id="UP000515129">
    <property type="component" value="Chromosome 29"/>
</dbReference>
<evidence type="ECO:0000256" key="4">
    <source>
        <dbReference type="ARBA" id="ARBA00049546"/>
    </source>
</evidence>
<evidence type="ECO:0000256" key="1">
    <source>
        <dbReference type="ARBA" id="ARBA00005582"/>
    </source>
</evidence>
<dbReference type="Pfam" id="PF00293">
    <property type="entry name" value="NUDIX"/>
    <property type="match status" value="1"/>
</dbReference>
<evidence type="ECO:0000256" key="15">
    <source>
        <dbReference type="SAM" id="SignalP"/>
    </source>
</evidence>
<dbReference type="GeneID" id="113047952"/>
<feature type="signal peptide" evidence="15">
    <location>
        <begin position="1"/>
        <end position="16"/>
    </location>
</feature>
<protein>
    <recommendedName>
        <fullName evidence="10">ADP-sugar pyrophosphatase</fullName>
        <ecNumber evidence="9">2.7.7.96</ecNumber>
        <ecNumber evidence="2">3.6.1.13</ecNumber>
        <ecNumber evidence="8">3.6.1.58</ecNumber>
    </recommendedName>
    <alternativeName>
        <fullName evidence="13">8-oxo-dGDP phosphatase</fullName>
    </alternativeName>
    <alternativeName>
        <fullName evidence="11">Nuclear ATP-synthesis protein NUDIX5</fullName>
    </alternativeName>
    <alternativeName>
        <fullName evidence="12">Nucleoside diphosphate-linked moiety X motif 5</fullName>
    </alternativeName>
</protein>
<gene>
    <name evidence="18" type="primary">LOC113047952</name>
</gene>
<dbReference type="InterPro" id="IPR015797">
    <property type="entry name" value="NUDIX_hydrolase-like_dom_sf"/>
</dbReference>
<organism evidence="17 18">
    <name type="scientific">Carassius auratus</name>
    <name type="common">Goldfish</name>
    <dbReference type="NCBI Taxonomy" id="7957"/>
    <lineage>
        <taxon>Eukaryota</taxon>
        <taxon>Metazoa</taxon>
        <taxon>Chordata</taxon>
        <taxon>Craniata</taxon>
        <taxon>Vertebrata</taxon>
        <taxon>Euteleostomi</taxon>
        <taxon>Actinopterygii</taxon>
        <taxon>Neopterygii</taxon>
        <taxon>Teleostei</taxon>
        <taxon>Ostariophysi</taxon>
        <taxon>Cypriniformes</taxon>
        <taxon>Cyprinidae</taxon>
        <taxon>Cyprininae</taxon>
        <taxon>Carassius</taxon>
    </lineage>
</organism>
<dbReference type="EC" id="3.6.1.58" evidence="8"/>
<name>A0A6P6JZB1_CARAU</name>
<evidence type="ECO:0000256" key="9">
    <source>
        <dbReference type="ARBA" id="ARBA00066488"/>
    </source>
</evidence>
<comment type="catalytic activity">
    <reaction evidence="6">
        <text>8-oxo-dGDP + H2O = 8-oxo-dGMP + phosphate + H(+)</text>
        <dbReference type="Rhea" id="RHEA:32063"/>
        <dbReference type="ChEBI" id="CHEBI:15377"/>
        <dbReference type="ChEBI" id="CHEBI:15378"/>
        <dbReference type="ChEBI" id="CHEBI:43474"/>
        <dbReference type="ChEBI" id="CHEBI:63224"/>
        <dbReference type="ChEBI" id="CHEBI:63715"/>
        <dbReference type="EC" id="3.6.1.58"/>
    </reaction>
</comment>
<feature type="domain" description="Nudix hydrolase" evidence="16">
    <location>
        <begin position="320"/>
        <end position="462"/>
    </location>
</feature>
<dbReference type="RefSeq" id="XP_026065179.1">
    <property type="nucleotide sequence ID" value="XM_026209394.1"/>
</dbReference>
<evidence type="ECO:0000256" key="7">
    <source>
        <dbReference type="ARBA" id="ARBA00065630"/>
    </source>
</evidence>
<evidence type="ECO:0000256" key="10">
    <source>
        <dbReference type="ARBA" id="ARBA00071227"/>
    </source>
</evidence>
<evidence type="ECO:0000259" key="16">
    <source>
        <dbReference type="PROSITE" id="PS51462"/>
    </source>
</evidence>
<dbReference type="GO" id="GO:0010629">
    <property type="term" value="P:negative regulation of gene expression"/>
    <property type="evidence" value="ECO:0007669"/>
    <property type="project" value="TreeGrafter"/>
</dbReference>
<dbReference type="EC" id="3.6.1.13" evidence="2"/>
<keyword evidence="14" id="KW-0175">Coiled coil</keyword>
<accession>A0A6P6JZB1</accession>